<feature type="transmembrane region" description="Helical" evidence="6">
    <location>
        <begin position="22"/>
        <end position="43"/>
    </location>
</feature>
<dbReference type="Proteomes" id="UP001549106">
    <property type="component" value="Unassembled WGS sequence"/>
</dbReference>
<dbReference type="PANTHER" id="PTHR43823">
    <property type="entry name" value="SPORULATION PROTEIN YKVU"/>
    <property type="match status" value="1"/>
</dbReference>
<name>A0ABV2LZ48_9FIRM</name>
<dbReference type="Pfam" id="PF01554">
    <property type="entry name" value="MatE"/>
    <property type="match status" value="1"/>
</dbReference>
<keyword evidence="2" id="KW-1003">Cell membrane</keyword>
<keyword evidence="4 6" id="KW-1133">Transmembrane helix</keyword>
<keyword evidence="3 6" id="KW-0812">Transmembrane</keyword>
<feature type="transmembrane region" description="Helical" evidence="6">
    <location>
        <begin position="235"/>
        <end position="258"/>
    </location>
</feature>
<proteinExistence type="predicted"/>
<reference evidence="7 8" key="1">
    <citation type="submission" date="2024-06" db="EMBL/GenBank/DDBJ databases">
        <title>Genomic Encyclopedia of Type Strains, Phase IV (KMG-IV): sequencing the most valuable type-strain genomes for metagenomic binning, comparative biology and taxonomic classification.</title>
        <authorList>
            <person name="Goeker M."/>
        </authorList>
    </citation>
    <scope>NUCLEOTIDE SEQUENCE [LARGE SCALE GENOMIC DNA]</scope>
    <source>
        <strain evidence="7 8">DSM 29492</strain>
    </source>
</reference>
<evidence type="ECO:0000256" key="1">
    <source>
        <dbReference type="ARBA" id="ARBA00004651"/>
    </source>
</evidence>
<keyword evidence="5 6" id="KW-0472">Membrane</keyword>
<dbReference type="PANTHER" id="PTHR43823:SF3">
    <property type="entry name" value="MULTIDRUG EXPORT PROTEIN MEPA"/>
    <property type="match status" value="1"/>
</dbReference>
<dbReference type="EMBL" id="JBEPMJ010000003">
    <property type="protein sequence ID" value="MET3749463.1"/>
    <property type="molecule type" value="Genomic_DNA"/>
</dbReference>
<evidence type="ECO:0000256" key="5">
    <source>
        <dbReference type="ARBA" id="ARBA00023136"/>
    </source>
</evidence>
<sequence length="328" mass="35787">MNMIFSNMKLSLEVMGYCRDYLGHYLIFTIPILLMNNFSLYLIASGKSSLSFICSVAGGIANIILDYVFIQILGMGIGGAAVATGIGYSVTTAVGFIVFSQRKNMLHFVKPVYRFSVLKKTVTNGCSEMATALVTGITTLIFNWTMLKYVGEDGVAAITIIMYVLMFVSSLFSGYSYGAAPMISYYYGAQNHLKLKKLVRLSLKIITGISISAALISLLITEPLVSVFTKPASPVYQLAVTGNRICTTALLFIGFNIFSSGMFTALNNGIVSAVLAFTRSFVFMIVCLLALPALLGVTGIWLANPAAELLAVILAAWMLMKYRKKYRY</sequence>
<dbReference type="InterPro" id="IPR002528">
    <property type="entry name" value="MATE_fam"/>
</dbReference>
<evidence type="ECO:0000256" key="6">
    <source>
        <dbReference type="SAM" id="Phobius"/>
    </source>
</evidence>
<accession>A0ABV2LZ48</accession>
<feature type="transmembrane region" description="Helical" evidence="6">
    <location>
        <begin position="300"/>
        <end position="320"/>
    </location>
</feature>
<evidence type="ECO:0000313" key="7">
    <source>
        <dbReference type="EMBL" id="MET3749463.1"/>
    </source>
</evidence>
<evidence type="ECO:0000313" key="8">
    <source>
        <dbReference type="Proteomes" id="UP001549106"/>
    </source>
</evidence>
<comment type="caution">
    <text evidence="7">The sequence shown here is derived from an EMBL/GenBank/DDBJ whole genome shotgun (WGS) entry which is preliminary data.</text>
</comment>
<feature type="transmembrane region" description="Helical" evidence="6">
    <location>
        <begin position="76"/>
        <end position="100"/>
    </location>
</feature>
<feature type="transmembrane region" description="Helical" evidence="6">
    <location>
        <begin position="198"/>
        <end position="220"/>
    </location>
</feature>
<comment type="subcellular location">
    <subcellularLocation>
        <location evidence="1">Cell membrane</location>
        <topology evidence="1">Multi-pass membrane protein</topology>
    </subcellularLocation>
</comment>
<organism evidence="7 8">
    <name type="scientific">Blautia caecimuris</name>
    <dbReference type="NCBI Taxonomy" id="1796615"/>
    <lineage>
        <taxon>Bacteria</taxon>
        <taxon>Bacillati</taxon>
        <taxon>Bacillota</taxon>
        <taxon>Clostridia</taxon>
        <taxon>Lachnospirales</taxon>
        <taxon>Lachnospiraceae</taxon>
        <taxon>Blautia</taxon>
    </lineage>
</organism>
<dbReference type="InterPro" id="IPR051327">
    <property type="entry name" value="MATE_MepA_subfamily"/>
</dbReference>
<feature type="transmembrane region" description="Helical" evidence="6">
    <location>
        <begin position="270"/>
        <end position="294"/>
    </location>
</feature>
<feature type="transmembrane region" description="Helical" evidence="6">
    <location>
        <begin position="154"/>
        <end position="177"/>
    </location>
</feature>
<feature type="transmembrane region" description="Helical" evidence="6">
    <location>
        <begin position="50"/>
        <end position="70"/>
    </location>
</feature>
<evidence type="ECO:0000256" key="3">
    <source>
        <dbReference type="ARBA" id="ARBA00022692"/>
    </source>
</evidence>
<protein>
    <submittedName>
        <fullName evidence="7">Na+-driven multidrug efflux pump</fullName>
    </submittedName>
</protein>
<gene>
    <name evidence="7" type="ORF">ABID24_000690</name>
</gene>
<evidence type="ECO:0000256" key="2">
    <source>
        <dbReference type="ARBA" id="ARBA00022475"/>
    </source>
</evidence>
<keyword evidence="8" id="KW-1185">Reference proteome</keyword>
<evidence type="ECO:0000256" key="4">
    <source>
        <dbReference type="ARBA" id="ARBA00022989"/>
    </source>
</evidence>